<keyword evidence="2" id="KW-0645">Protease</keyword>
<feature type="domain" description="Peptidase A1" evidence="6">
    <location>
        <begin position="107"/>
        <end position="445"/>
    </location>
</feature>
<dbReference type="EMBL" id="SNSC02000007">
    <property type="protein sequence ID" value="TID22918.1"/>
    <property type="molecule type" value="Genomic_DNA"/>
</dbReference>
<evidence type="ECO:0000259" key="6">
    <source>
        <dbReference type="PROSITE" id="PS51767"/>
    </source>
</evidence>
<dbReference type="InterPro" id="IPR021109">
    <property type="entry name" value="Peptidase_aspartic_dom_sf"/>
</dbReference>
<feature type="active site" evidence="5">
    <location>
        <position position="125"/>
    </location>
</feature>
<keyword evidence="4" id="KW-0378">Hydrolase</keyword>
<evidence type="ECO:0000256" key="3">
    <source>
        <dbReference type="ARBA" id="ARBA00022750"/>
    </source>
</evidence>
<dbReference type="GO" id="GO:0006508">
    <property type="term" value="P:proteolysis"/>
    <property type="evidence" value="ECO:0007669"/>
    <property type="project" value="UniProtKB-KW"/>
</dbReference>
<dbReference type="OrthoDB" id="2747330at2759"/>
<comment type="caution">
    <text evidence="7">The sequence shown here is derived from an EMBL/GenBank/DDBJ whole genome shotgun (WGS) entry which is preliminary data.</text>
</comment>
<protein>
    <submittedName>
        <fullName evidence="7">Putative aspartic endopeptidase protein</fullName>
    </submittedName>
</protein>
<evidence type="ECO:0000313" key="8">
    <source>
        <dbReference type="Proteomes" id="UP000298493"/>
    </source>
</evidence>
<dbReference type="FunFam" id="2.40.70.10:FF:000092">
    <property type="entry name" value="Aspartic endopeptidase (AP1)"/>
    <property type="match status" value="1"/>
</dbReference>
<dbReference type="SUPFAM" id="SSF50630">
    <property type="entry name" value="Acid proteases"/>
    <property type="match status" value="1"/>
</dbReference>
<dbReference type="STRING" id="86259.A0A4Z1P5J2"/>
<proteinExistence type="inferred from homology"/>
<dbReference type="PANTHER" id="PTHR47966:SF1">
    <property type="entry name" value="ASPARTYL PROTEINASE"/>
    <property type="match status" value="1"/>
</dbReference>
<gene>
    <name evidence="7" type="ORF">E6O75_ATG02092</name>
</gene>
<dbReference type="CDD" id="cd06097">
    <property type="entry name" value="Aspergillopepsin_like"/>
    <property type="match status" value="1"/>
</dbReference>
<dbReference type="Proteomes" id="UP000298493">
    <property type="component" value="Unassembled WGS sequence"/>
</dbReference>
<comment type="similarity">
    <text evidence="1">Belongs to the peptidase A1 family.</text>
</comment>
<evidence type="ECO:0000313" key="7">
    <source>
        <dbReference type="EMBL" id="TID22918.1"/>
    </source>
</evidence>
<name>A0A4Z1P5J2_9PEZI</name>
<sequence length="462" mass="49670">MPHHHHLHGQEIAETRIPLIKNKHYKRSGIKSYVWLLQKYNITPSQPGPYYREEAAQAQGGYHALAVGGQSKLAALQRRALAASAGANDAAQKGLVSAEDQQNDSEYLSEVSVGTPPQKLLLDFDSGSSDLWCFSTELDASTQSSLKSANHNIFDPSKSTSFKKMDGSKWAISYGDGSSASGIVGTDTLHIGGIDVEMQAIELADTASDSFTSGVGDGLLGLAMPRINTVTPKAVATPVENMITQKDIPATARLFTAYLGSWRDADEADKGESFYTFGYIDQPTLKAAGASEPYYTPLVNQSTRGFWEFASKTATVNGKTIKRENKQSGGNSAIADTGTTLALVDDTLCKAIYAAIPGAKYDEQNQGWTFPSNTKAANLPVVQFAVGDKLFTVQKEDLLFAETEPGTTYGGIQSRGDQTFDILGDTFLKGVYAIFDMGNKRFGAVQRIETTQNLAADPEPSG</sequence>
<dbReference type="PRINTS" id="PR00792">
    <property type="entry name" value="PEPSIN"/>
</dbReference>
<dbReference type="Gene3D" id="2.40.70.10">
    <property type="entry name" value="Acid Proteases"/>
    <property type="match status" value="2"/>
</dbReference>
<dbReference type="PROSITE" id="PS51767">
    <property type="entry name" value="PEPTIDASE_A1"/>
    <property type="match status" value="1"/>
</dbReference>
<keyword evidence="3" id="KW-0064">Aspartyl protease</keyword>
<keyword evidence="8" id="KW-1185">Reference proteome</keyword>
<reference evidence="7 8" key="1">
    <citation type="submission" date="2019-04" db="EMBL/GenBank/DDBJ databases">
        <title>High contiguity whole genome sequence and gene annotation resource for two Venturia nashicola isolates.</title>
        <authorList>
            <person name="Prokchorchik M."/>
            <person name="Won K."/>
            <person name="Lee Y."/>
            <person name="Choi E.D."/>
            <person name="Segonzac C."/>
            <person name="Sohn K.H."/>
        </authorList>
    </citation>
    <scope>NUCLEOTIDE SEQUENCE [LARGE SCALE GENOMIC DNA]</scope>
    <source>
        <strain evidence="7 8">PRI2</strain>
    </source>
</reference>
<dbReference type="PANTHER" id="PTHR47966">
    <property type="entry name" value="BETA-SITE APP-CLEAVING ENZYME, ISOFORM A-RELATED"/>
    <property type="match status" value="1"/>
</dbReference>
<evidence type="ECO:0000256" key="4">
    <source>
        <dbReference type="ARBA" id="ARBA00022801"/>
    </source>
</evidence>
<dbReference type="InterPro" id="IPR034163">
    <property type="entry name" value="Aspergillopepsin-like_cat_dom"/>
</dbReference>
<accession>A0A4Z1P5J2</accession>
<evidence type="ECO:0000256" key="2">
    <source>
        <dbReference type="ARBA" id="ARBA00022670"/>
    </source>
</evidence>
<organism evidence="7 8">
    <name type="scientific">Venturia nashicola</name>
    <dbReference type="NCBI Taxonomy" id="86259"/>
    <lineage>
        <taxon>Eukaryota</taxon>
        <taxon>Fungi</taxon>
        <taxon>Dikarya</taxon>
        <taxon>Ascomycota</taxon>
        <taxon>Pezizomycotina</taxon>
        <taxon>Dothideomycetes</taxon>
        <taxon>Pleosporomycetidae</taxon>
        <taxon>Venturiales</taxon>
        <taxon>Venturiaceae</taxon>
        <taxon>Venturia</taxon>
    </lineage>
</organism>
<dbReference type="AlphaFoldDB" id="A0A4Z1P5J2"/>
<dbReference type="InterPro" id="IPR001461">
    <property type="entry name" value="Aspartic_peptidase_A1"/>
</dbReference>
<evidence type="ECO:0000256" key="1">
    <source>
        <dbReference type="ARBA" id="ARBA00007447"/>
    </source>
</evidence>
<evidence type="ECO:0000256" key="5">
    <source>
        <dbReference type="PIRSR" id="PIRSR601461-1"/>
    </source>
</evidence>
<feature type="active site" evidence="5">
    <location>
        <position position="336"/>
    </location>
</feature>
<dbReference type="Pfam" id="PF00026">
    <property type="entry name" value="Asp"/>
    <property type="match status" value="1"/>
</dbReference>
<dbReference type="GO" id="GO:0004190">
    <property type="term" value="F:aspartic-type endopeptidase activity"/>
    <property type="evidence" value="ECO:0007669"/>
    <property type="project" value="UniProtKB-KW"/>
</dbReference>
<dbReference type="InterPro" id="IPR033121">
    <property type="entry name" value="PEPTIDASE_A1"/>
</dbReference>